<comment type="caution">
    <text evidence="2">The sequence shown here is derived from an EMBL/GenBank/DDBJ whole genome shotgun (WGS) entry which is preliminary data.</text>
</comment>
<evidence type="ECO:0000313" key="2">
    <source>
        <dbReference type="EMBL" id="PSC05955.1"/>
    </source>
</evidence>
<sequence length="223" mass="24147">MQTAPPGHGGASACKLARLLGGLPDNSARFFLKVGSQHVHCPSMIHGQGKLHCVGARMPESRRIETLEDLGILYTGSTAFDRICFLATEGLGFPISTVSFLYQDEQWFKAAVGLQVRSAPRAHSFCQEVIKADGVLVVPDAAKDFRFRPNPLVDGPPYIRTYAGAPIIYAPGLRLGAVCIIDTAPREITARHTAFLETLALICVDQLRLVKASRLARHSRAAA</sequence>
<protein>
    <recommendedName>
        <fullName evidence="1">GAF domain-containing protein</fullName>
    </recommendedName>
</protein>
<dbReference type="SUPFAM" id="SSF55781">
    <property type="entry name" value="GAF domain-like"/>
    <property type="match status" value="1"/>
</dbReference>
<evidence type="ECO:0000313" key="3">
    <source>
        <dbReference type="Proteomes" id="UP000239772"/>
    </source>
</evidence>
<dbReference type="PANTHER" id="PTHR43102:SF2">
    <property type="entry name" value="GAF DOMAIN-CONTAINING PROTEIN"/>
    <property type="match status" value="1"/>
</dbReference>
<gene>
    <name evidence="2" type="ORF">SLNSH_06150</name>
</gene>
<reference evidence="3" key="1">
    <citation type="submission" date="2018-03" db="EMBL/GenBank/DDBJ databases">
        <authorList>
            <person name="Sun L."/>
            <person name="Liu H."/>
            <person name="Chen W."/>
            <person name="Huang K."/>
            <person name="Liu W."/>
            <person name="Gao X."/>
        </authorList>
    </citation>
    <scope>NUCLEOTIDE SEQUENCE [LARGE SCALE GENOMIC DNA]</scope>
    <source>
        <strain evidence="3">SH9</strain>
    </source>
</reference>
<dbReference type="EMBL" id="PVZS01000005">
    <property type="protein sequence ID" value="PSC05955.1"/>
    <property type="molecule type" value="Genomic_DNA"/>
</dbReference>
<accession>A0A2T1HWI2</accession>
<keyword evidence="3" id="KW-1185">Reference proteome</keyword>
<dbReference type="InterPro" id="IPR029016">
    <property type="entry name" value="GAF-like_dom_sf"/>
</dbReference>
<dbReference type="InterPro" id="IPR003018">
    <property type="entry name" value="GAF"/>
</dbReference>
<dbReference type="Pfam" id="PF01590">
    <property type="entry name" value="GAF"/>
    <property type="match status" value="1"/>
</dbReference>
<dbReference type="AlphaFoldDB" id="A0A2T1HWI2"/>
<dbReference type="SMART" id="SM00065">
    <property type="entry name" value="GAF"/>
    <property type="match status" value="1"/>
</dbReference>
<name>A0A2T1HWI2_9HYPH</name>
<evidence type="ECO:0000259" key="1">
    <source>
        <dbReference type="SMART" id="SM00065"/>
    </source>
</evidence>
<organism evidence="2 3">
    <name type="scientific">Alsobacter soli</name>
    <dbReference type="NCBI Taxonomy" id="2109933"/>
    <lineage>
        <taxon>Bacteria</taxon>
        <taxon>Pseudomonadati</taxon>
        <taxon>Pseudomonadota</taxon>
        <taxon>Alphaproteobacteria</taxon>
        <taxon>Hyphomicrobiales</taxon>
        <taxon>Alsobacteraceae</taxon>
        <taxon>Alsobacter</taxon>
    </lineage>
</organism>
<dbReference type="PANTHER" id="PTHR43102">
    <property type="entry name" value="SLR1143 PROTEIN"/>
    <property type="match status" value="1"/>
</dbReference>
<dbReference type="Proteomes" id="UP000239772">
    <property type="component" value="Unassembled WGS sequence"/>
</dbReference>
<proteinExistence type="predicted"/>
<feature type="domain" description="GAF" evidence="1">
    <location>
        <begin position="75"/>
        <end position="217"/>
    </location>
</feature>
<dbReference type="Gene3D" id="3.30.450.40">
    <property type="match status" value="1"/>
</dbReference>